<dbReference type="Pfam" id="PF02211">
    <property type="entry name" value="NHase_beta_C"/>
    <property type="match status" value="1"/>
</dbReference>
<dbReference type="InterPro" id="IPR024690">
    <property type="entry name" value="CN_hydtase_beta_dom_C"/>
</dbReference>
<keyword evidence="3" id="KW-1185">Reference proteome</keyword>
<reference evidence="2" key="1">
    <citation type="submission" date="2023-03" db="EMBL/GenBank/DDBJ databases">
        <authorList>
            <person name="Steffen K."/>
            <person name="Cardenas P."/>
        </authorList>
    </citation>
    <scope>NUCLEOTIDE SEQUENCE</scope>
</reference>
<dbReference type="Proteomes" id="UP001174909">
    <property type="component" value="Unassembled WGS sequence"/>
</dbReference>
<comment type="caution">
    <text evidence="2">The sequence shown here is derived from an EMBL/GenBank/DDBJ whole genome shotgun (WGS) entry which is preliminary data.</text>
</comment>
<protein>
    <submittedName>
        <fullName evidence="2">Cobalt-containing nitrile hydratase subunit beta</fullName>
    </submittedName>
</protein>
<dbReference type="AlphaFoldDB" id="A0AA35TT82"/>
<organism evidence="2 3">
    <name type="scientific">Geodia barretti</name>
    <name type="common">Barrett's horny sponge</name>
    <dbReference type="NCBI Taxonomy" id="519541"/>
    <lineage>
        <taxon>Eukaryota</taxon>
        <taxon>Metazoa</taxon>
        <taxon>Porifera</taxon>
        <taxon>Demospongiae</taxon>
        <taxon>Heteroscleromorpha</taxon>
        <taxon>Tetractinellida</taxon>
        <taxon>Astrophorina</taxon>
        <taxon>Geodiidae</taxon>
        <taxon>Geodia</taxon>
    </lineage>
</organism>
<sequence>MDADVAPRFKVGDTVTALNVNPVSHTRLPRYIRGKTGTIARDHGVFAFPDTSAASGTHSDPQHVYSVRFEGSELWGDHANANASVYIDLFDDYLDSA</sequence>
<evidence type="ECO:0000313" key="3">
    <source>
        <dbReference type="Proteomes" id="UP001174909"/>
    </source>
</evidence>
<gene>
    <name evidence="2" type="ORF">GBAR_LOCUS29156</name>
</gene>
<accession>A0AA35TT82</accession>
<proteinExistence type="predicted"/>
<dbReference type="SUPFAM" id="SSF50090">
    <property type="entry name" value="Electron transport accessory proteins"/>
    <property type="match status" value="1"/>
</dbReference>
<dbReference type="InterPro" id="IPR008990">
    <property type="entry name" value="Elect_transpt_acc-like_dom_sf"/>
</dbReference>
<evidence type="ECO:0000259" key="1">
    <source>
        <dbReference type="Pfam" id="PF02211"/>
    </source>
</evidence>
<dbReference type="EMBL" id="CASHTH010004086">
    <property type="protein sequence ID" value="CAI8053329.1"/>
    <property type="molecule type" value="Genomic_DNA"/>
</dbReference>
<name>A0AA35TT82_GEOBA</name>
<feature type="domain" description="Nitrile hydratase beta subunit" evidence="1">
    <location>
        <begin position="2"/>
        <end position="95"/>
    </location>
</feature>
<evidence type="ECO:0000313" key="2">
    <source>
        <dbReference type="EMBL" id="CAI8053329.1"/>
    </source>
</evidence>
<dbReference type="Gene3D" id="2.30.30.50">
    <property type="match status" value="1"/>
</dbReference>